<feature type="binding site" evidence="5">
    <location>
        <begin position="112"/>
        <end position="116"/>
    </location>
    <ligand>
        <name>S-adenosyl-L-methionine</name>
        <dbReference type="ChEBI" id="CHEBI:59789"/>
    </ligand>
</feature>
<feature type="binding site" evidence="5">
    <location>
        <position position="162"/>
    </location>
    <ligand>
        <name>S-adenosyl-L-methionine</name>
        <dbReference type="ChEBI" id="CHEBI:59789"/>
    </ligand>
</feature>
<comment type="function">
    <text evidence="5">Methylates the class 1 translation termination release factors RF1/PrfA and RF2/PrfB on the glutamine residue of the universally conserved GGQ motif.</text>
</comment>
<keyword evidence="1 5" id="KW-0489">Methyltransferase</keyword>
<evidence type="ECO:0000313" key="9">
    <source>
        <dbReference type="Proteomes" id="UP000290849"/>
    </source>
</evidence>
<dbReference type="SUPFAM" id="SSF53335">
    <property type="entry name" value="S-adenosyl-L-methionine-dependent methyltransferases"/>
    <property type="match status" value="1"/>
</dbReference>
<dbReference type="NCBIfam" id="TIGR00536">
    <property type="entry name" value="hemK_fam"/>
    <property type="match status" value="1"/>
</dbReference>
<evidence type="ECO:0000256" key="3">
    <source>
        <dbReference type="ARBA" id="ARBA00022691"/>
    </source>
</evidence>
<feature type="domain" description="Methyltransferase small" evidence="6">
    <location>
        <begin position="103"/>
        <end position="186"/>
    </location>
</feature>
<dbReference type="AlphaFoldDB" id="A0A4V1MRZ1"/>
<dbReference type="InterPro" id="IPR019874">
    <property type="entry name" value="RF_methyltr_PrmC"/>
</dbReference>
<dbReference type="Gene3D" id="3.40.50.150">
    <property type="entry name" value="Vaccinia Virus protein VP39"/>
    <property type="match status" value="1"/>
</dbReference>
<sequence length="270" mass="29281">MATAKDILFAAGLPRLEARMLLEHVLQKPRSWILAHDTDPLPPEAVRAYTVLAARRAAGEPIAYLLGEREFMGHAFKVGPDVLIPRPETELLVETGLEWLQGFDSLSVLDMGTGSGAIAISIALARPDVAVLATDYSLAALKVAAENALRLKARVHFAPGDWYQALTAVRKFDLIVSNPPYISRQDPHLEQGDLRFEPRQALTDDADGLAALRTIIAGAPEHLKPGGAIWVEHGWDQAPAVRRLLEAAGLRGVASRRDLAGIERISGGYL</sequence>
<evidence type="ECO:0000313" key="8">
    <source>
        <dbReference type="EMBL" id="RXN86998.1"/>
    </source>
</evidence>
<gene>
    <name evidence="5 8" type="primary">prmC</name>
    <name evidence="8" type="ORF">C7R54_19140</name>
</gene>
<organism evidence="8 9">
    <name type="scientific">Achromobacter aloeverae</name>
    <dbReference type="NCBI Taxonomy" id="1750518"/>
    <lineage>
        <taxon>Bacteria</taxon>
        <taxon>Pseudomonadati</taxon>
        <taxon>Pseudomonadota</taxon>
        <taxon>Betaproteobacteria</taxon>
        <taxon>Burkholderiales</taxon>
        <taxon>Alcaligenaceae</taxon>
        <taxon>Achromobacter</taxon>
    </lineage>
</organism>
<name>A0A4V1MRZ1_9BURK</name>
<dbReference type="InterPro" id="IPR029063">
    <property type="entry name" value="SAM-dependent_MTases_sf"/>
</dbReference>
<feature type="binding site" evidence="5">
    <location>
        <begin position="178"/>
        <end position="181"/>
    </location>
    <ligand>
        <name>substrate</name>
    </ligand>
</feature>
<dbReference type="InterPro" id="IPR004556">
    <property type="entry name" value="HemK-like"/>
</dbReference>
<keyword evidence="3 5" id="KW-0949">S-adenosyl-L-methionine</keyword>
<dbReference type="InterPro" id="IPR002052">
    <property type="entry name" value="DNA_methylase_N6_adenine_CS"/>
</dbReference>
<evidence type="ECO:0000256" key="4">
    <source>
        <dbReference type="ARBA" id="ARBA00048391"/>
    </source>
</evidence>
<keyword evidence="2 5" id="KW-0808">Transferase</keyword>
<feature type="domain" description="Release factor glutamine methyltransferase N-terminal" evidence="7">
    <location>
        <begin position="4"/>
        <end position="67"/>
    </location>
</feature>
<dbReference type="RefSeq" id="WP_129152005.1">
    <property type="nucleotide sequence ID" value="NZ_JBHSDO010000012.1"/>
</dbReference>
<dbReference type="NCBIfam" id="TIGR03534">
    <property type="entry name" value="RF_mod_PrmC"/>
    <property type="match status" value="1"/>
</dbReference>
<dbReference type="Pfam" id="PF05175">
    <property type="entry name" value="MTS"/>
    <property type="match status" value="1"/>
</dbReference>
<evidence type="ECO:0000256" key="5">
    <source>
        <dbReference type="HAMAP-Rule" id="MF_02126"/>
    </source>
</evidence>
<reference evidence="8 9" key="1">
    <citation type="journal article" date="2017" name="Int. J. Syst. Evol. Microbiol.">
        <title>Achromobacter aloeverae sp. nov., isolated from the root of Aloe vera (L.) Burm.f.</title>
        <authorList>
            <person name="Kuncharoen N."/>
            <person name="Muramatsu Y."/>
            <person name="Shibata C."/>
            <person name="Kamakura Y."/>
            <person name="Nakagawa Y."/>
            <person name="Tanasupawat S."/>
        </authorList>
    </citation>
    <scope>NUCLEOTIDE SEQUENCE [LARGE SCALE GENOMIC DNA]</scope>
    <source>
        <strain evidence="8 9">AVA-1</strain>
    </source>
</reference>
<comment type="catalytic activity">
    <reaction evidence="4 5">
        <text>L-glutaminyl-[peptide chain release factor] + S-adenosyl-L-methionine = N(5)-methyl-L-glutaminyl-[peptide chain release factor] + S-adenosyl-L-homocysteine + H(+)</text>
        <dbReference type="Rhea" id="RHEA:42896"/>
        <dbReference type="Rhea" id="RHEA-COMP:10271"/>
        <dbReference type="Rhea" id="RHEA-COMP:10272"/>
        <dbReference type="ChEBI" id="CHEBI:15378"/>
        <dbReference type="ChEBI" id="CHEBI:30011"/>
        <dbReference type="ChEBI" id="CHEBI:57856"/>
        <dbReference type="ChEBI" id="CHEBI:59789"/>
        <dbReference type="ChEBI" id="CHEBI:61891"/>
        <dbReference type="EC" id="2.1.1.297"/>
    </reaction>
</comment>
<dbReference type="FunFam" id="3.40.50.150:FF:000053">
    <property type="entry name" value="Release factor glutamine methyltransferase"/>
    <property type="match status" value="1"/>
</dbReference>
<keyword evidence="9" id="KW-1185">Reference proteome</keyword>
<evidence type="ECO:0000256" key="1">
    <source>
        <dbReference type="ARBA" id="ARBA00022603"/>
    </source>
</evidence>
<dbReference type="CDD" id="cd02440">
    <property type="entry name" value="AdoMet_MTases"/>
    <property type="match status" value="1"/>
</dbReference>
<dbReference type="Proteomes" id="UP000290849">
    <property type="component" value="Unassembled WGS sequence"/>
</dbReference>
<dbReference type="Pfam" id="PF17827">
    <property type="entry name" value="PrmC_N"/>
    <property type="match status" value="1"/>
</dbReference>
<comment type="caution">
    <text evidence="8">The sequence shown here is derived from an EMBL/GenBank/DDBJ whole genome shotgun (WGS) entry which is preliminary data.</text>
</comment>
<feature type="binding site" evidence="5">
    <location>
        <position position="135"/>
    </location>
    <ligand>
        <name>S-adenosyl-L-methionine</name>
        <dbReference type="ChEBI" id="CHEBI:59789"/>
    </ligand>
</feature>
<dbReference type="PANTHER" id="PTHR18895:SF74">
    <property type="entry name" value="MTRF1L RELEASE FACTOR GLUTAMINE METHYLTRANSFERASE"/>
    <property type="match status" value="1"/>
</dbReference>
<dbReference type="InterPro" id="IPR040758">
    <property type="entry name" value="PrmC_N"/>
</dbReference>
<proteinExistence type="inferred from homology"/>
<evidence type="ECO:0000259" key="7">
    <source>
        <dbReference type="Pfam" id="PF17827"/>
    </source>
</evidence>
<dbReference type="EC" id="2.1.1.297" evidence="5"/>
<dbReference type="HAMAP" id="MF_02126">
    <property type="entry name" value="RF_methyltr_PrmC"/>
    <property type="match status" value="1"/>
</dbReference>
<dbReference type="PANTHER" id="PTHR18895">
    <property type="entry name" value="HEMK METHYLTRANSFERASE"/>
    <property type="match status" value="1"/>
</dbReference>
<dbReference type="PROSITE" id="PS00092">
    <property type="entry name" value="N6_MTASE"/>
    <property type="match status" value="1"/>
</dbReference>
<dbReference type="GO" id="GO:0102559">
    <property type="term" value="F:peptide chain release factor N(5)-glutamine methyltransferase activity"/>
    <property type="evidence" value="ECO:0007669"/>
    <property type="project" value="UniProtKB-EC"/>
</dbReference>
<comment type="similarity">
    <text evidence="5">Belongs to the protein N5-glutamine methyltransferase family. PrmC subfamily.</text>
</comment>
<dbReference type="Gene3D" id="1.10.8.10">
    <property type="entry name" value="DNA helicase RuvA subunit, C-terminal domain"/>
    <property type="match status" value="1"/>
</dbReference>
<feature type="binding site" evidence="5">
    <location>
        <position position="178"/>
    </location>
    <ligand>
        <name>S-adenosyl-L-methionine</name>
        <dbReference type="ChEBI" id="CHEBI:59789"/>
    </ligand>
</feature>
<dbReference type="OrthoDB" id="9800643at2"/>
<dbReference type="GO" id="GO:0003676">
    <property type="term" value="F:nucleic acid binding"/>
    <property type="evidence" value="ECO:0007669"/>
    <property type="project" value="InterPro"/>
</dbReference>
<accession>A0A4V1MRZ1</accession>
<protein>
    <recommendedName>
        <fullName evidence="5">Release factor glutamine methyltransferase</fullName>
        <shortName evidence="5">RF MTase</shortName>
        <ecNumber evidence="5">2.1.1.297</ecNumber>
    </recommendedName>
    <alternativeName>
        <fullName evidence="5">N5-glutamine methyltransferase PrmC</fullName>
    </alternativeName>
    <alternativeName>
        <fullName evidence="5">Protein-(glutamine-N5) MTase PrmC</fullName>
    </alternativeName>
    <alternativeName>
        <fullName evidence="5">Protein-glutamine N-methyltransferase PrmC</fullName>
    </alternativeName>
</protein>
<dbReference type="EMBL" id="PYAL01000005">
    <property type="protein sequence ID" value="RXN86998.1"/>
    <property type="molecule type" value="Genomic_DNA"/>
</dbReference>
<dbReference type="InterPro" id="IPR007848">
    <property type="entry name" value="Small_mtfrase_dom"/>
</dbReference>
<dbReference type="InterPro" id="IPR050320">
    <property type="entry name" value="N5-glutamine_MTase"/>
</dbReference>
<dbReference type="GO" id="GO:0032259">
    <property type="term" value="P:methylation"/>
    <property type="evidence" value="ECO:0007669"/>
    <property type="project" value="UniProtKB-KW"/>
</dbReference>
<evidence type="ECO:0000256" key="2">
    <source>
        <dbReference type="ARBA" id="ARBA00022679"/>
    </source>
</evidence>
<evidence type="ECO:0000259" key="6">
    <source>
        <dbReference type="Pfam" id="PF05175"/>
    </source>
</evidence>